<dbReference type="InterPro" id="IPR038765">
    <property type="entry name" value="Papain-like_cys_pep_sf"/>
</dbReference>
<name>A0A2P5F5X1_TREOI</name>
<dbReference type="InParanoid" id="A0A2P5F5X1"/>
<organism evidence="1 2">
    <name type="scientific">Trema orientale</name>
    <name type="common">Charcoal tree</name>
    <name type="synonym">Celtis orientalis</name>
    <dbReference type="NCBI Taxonomy" id="63057"/>
    <lineage>
        <taxon>Eukaryota</taxon>
        <taxon>Viridiplantae</taxon>
        <taxon>Streptophyta</taxon>
        <taxon>Embryophyta</taxon>
        <taxon>Tracheophyta</taxon>
        <taxon>Spermatophyta</taxon>
        <taxon>Magnoliopsida</taxon>
        <taxon>eudicotyledons</taxon>
        <taxon>Gunneridae</taxon>
        <taxon>Pentapetalae</taxon>
        <taxon>rosids</taxon>
        <taxon>fabids</taxon>
        <taxon>Rosales</taxon>
        <taxon>Cannabaceae</taxon>
        <taxon>Trema</taxon>
    </lineage>
</organism>
<dbReference type="PROSITE" id="PS51257">
    <property type="entry name" value="PROKAR_LIPOPROTEIN"/>
    <property type="match status" value="1"/>
</dbReference>
<keyword evidence="2" id="KW-1185">Reference proteome</keyword>
<sequence length="220" mass="25040">MCMRELPLKIGTHGTHWVTSVVSCVEIGVRLRQGREVSYSCQEVLDFYTPNKDDANYNDYISGNGDGKIRDAAEFIKNYGLAKERDSPFVGFRENPPRLMHPIREKPLLDYRSIISPKDREVESELKNRPIVAVFNVESSFDTETDGWKNVYRPPTHVEDMYGHPMVLTGCGTTELSSNRKFWKCYNTTKRGVDSGGTVLMLRDDSRNPISEILVPEISS</sequence>
<dbReference type="Proteomes" id="UP000237000">
    <property type="component" value="Unassembled WGS sequence"/>
</dbReference>
<dbReference type="EMBL" id="JXTC01000060">
    <property type="protein sequence ID" value="PON93187.1"/>
    <property type="molecule type" value="Genomic_DNA"/>
</dbReference>
<evidence type="ECO:0000313" key="2">
    <source>
        <dbReference type="Proteomes" id="UP000237000"/>
    </source>
</evidence>
<gene>
    <name evidence="1" type="ORF">TorRG33x02_110930</name>
</gene>
<protein>
    <submittedName>
        <fullName evidence="1">Ervatamin-B</fullName>
    </submittedName>
</protein>
<comment type="caution">
    <text evidence="1">The sequence shown here is derived from an EMBL/GenBank/DDBJ whole genome shotgun (WGS) entry which is preliminary data.</text>
</comment>
<dbReference type="AlphaFoldDB" id="A0A2P5F5X1"/>
<evidence type="ECO:0000313" key="1">
    <source>
        <dbReference type="EMBL" id="PON93187.1"/>
    </source>
</evidence>
<accession>A0A2P5F5X1</accession>
<dbReference type="Gene3D" id="3.90.70.10">
    <property type="entry name" value="Cysteine proteinases"/>
    <property type="match status" value="1"/>
</dbReference>
<reference evidence="2" key="1">
    <citation type="submission" date="2016-06" db="EMBL/GenBank/DDBJ databases">
        <title>Parallel loss of symbiosis genes in relatives of nitrogen-fixing non-legume Parasponia.</title>
        <authorList>
            <person name="Van Velzen R."/>
            <person name="Holmer R."/>
            <person name="Bu F."/>
            <person name="Rutten L."/>
            <person name="Van Zeijl A."/>
            <person name="Liu W."/>
            <person name="Santuari L."/>
            <person name="Cao Q."/>
            <person name="Sharma T."/>
            <person name="Shen D."/>
            <person name="Roswanjaya Y."/>
            <person name="Wardhani T."/>
            <person name="Kalhor M.S."/>
            <person name="Jansen J."/>
            <person name="Van den Hoogen J."/>
            <person name="Gungor B."/>
            <person name="Hartog M."/>
            <person name="Hontelez J."/>
            <person name="Verver J."/>
            <person name="Yang W.-C."/>
            <person name="Schijlen E."/>
            <person name="Repin R."/>
            <person name="Schilthuizen M."/>
            <person name="Schranz E."/>
            <person name="Heidstra R."/>
            <person name="Miyata K."/>
            <person name="Fedorova E."/>
            <person name="Kohlen W."/>
            <person name="Bisseling T."/>
            <person name="Smit S."/>
            <person name="Geurts R."/>
        </authorList>
    </citation>
    <scope>NUCLEOTIDE SEQUENCE [LARGE SCALE GENOMIC DNA]</scope>
    <source>
        <strain evidence="2">cv. RG33-2</strain>
    </source>
</reference>
<dbReference type="SUPFAM" id="SSF54001">
    <property type="entry name" value="Cysteine proteinases"/>
    <property type="match status" value="1"/>
</dbReference>
<proteinExistence type="predicted"/>